<dbReference type="AlphaFoldDB" id="A0AA35XGD8"/>
<sequence>MTSQFRNGDNVVDISITHSDCSVPGSIRLEFPYREPPTLPPTSPPSTTTPSPPPSASTPTLPPSPPPVFCSLNRQEGNVVFNCSSHSSSSFITMISAFVNGVPVTSTIGRVLRISELQLREGINEVMLTVVRSDGTSQVINYSVNIEREAVTLPPVVCEVNCSYQLVGNEFVFTCAVSGDSANLLSISYSLNEQTPLVSTSSSFSIPQTQFLTGDNTLTLTILITCNGNLRTFQRDLRVSIRPPPPPVTLPPSLEAFSARLSGISPSNYATLVPSFPLSATFTVDEAGEYL</sequence>
<keyword evidence="3" id="KW-1185">Reference proteome</keyword>
<organism evidence="2 3">
    <name type="scientific">Geodia barretti</name>
    <name type="common">Barrett's horny sponge</name>
    <dbReference type="NCBI Taxonomy" id="519541"/>
    <lineage>
        <taxon>Eukaryota</taxon>
        <taxon>Metazoa</taxon>
        <taxon>Porifera</taxon>
        <taxon>Demospongiae</taxon>
        <taxon>Heteroscleromorpha</taxon>
        <taxon>Tetractinellida</taxon>
        <taxon>Astrophorina</taxon>
        <taxon>Geodiidae</taxon>
        <taxon>Geodia</taxon>
    </lineage>
</organism>
<evidence type="ECO:0000256" key="1">
    <source>
        <dbReference type="SAM" id="MobiDB-lite"/>
    </source>
</evidence>
<name>A0AA35XGD8_GEOBA</name>
<protein>
    <submittedName>
        <fullName evidence="2">Uncharacterized protein</fullName>
    </submittedName>
</protein>
<dbReference type="EMBL" id="CASHTH010004357">
    <property type="protein sequence ID" value="CAI8056469.1"/>
    <property type="molecule type" value="Genomic_DNA"/>
</dbReference>
<feature type="compositionally biased region" description="Pro residues" evidence="1">
    <location>
        <begin position="34"/>
        <end position="44"/>
    </location>
</feature>
<gene>
    <name evidence="2" type="ORF">GBAR_LOCUS30771</name>
</gene>
<feature type="compositionally biased region" description="Pro residues" evidence="1">
    <location>
        <begin position="50"/>
        <end position="67"/>
    </location>
</feature>
<evidence type="ECO:0000313" key="3">
    <source>
        <dbReference type="Proteomes" id="UP001174909"/>
    </source>
</evidence>
<feature type="non-terminal residue" evidence="2">
    <location>
        <position position="1"/>
    </location>
</feature>
<comment type="caution">
    <text evidence="2">The sequence shown here is derived from an EMBL/GenBank/DDBJ whole genome shotgun (WGS) entry which is preliminary data.</text>
</comment>
<accession>A0AA35XGD8</accession>
<reference evidence="2" key="1">
    <citation type="submission" date="2023-03" db="EMBL/GenBank/DDBJ databases">
        <authorList>
            <person name="Steffen K."/>
            <person name="Cardenas P."/>
        </authorList>
    </citation>
    <scope>NUCLEOTIDE SEQUENCE</scope>
</reference>
<feature type="region of interest" description="Disordered" evidence="1">
    <location>
        <begin position="30"/>
        <end position="67"/>
    </location>
</feature>
<dbReference type="Proteomes" id="UP001174909">
    <property type="component" value="Unassembled WGS sequence"/>
</dbReference>
<proteinExistence type="predicted"/>
<evidence type="ECO:0000313" key="2">
    <source>
        <dbReference type="EMBL" id="CAI8056469.1"/>
    </source>
</evidence>